<dbReference type="PANTHER" id="PTHR34547">
    <property type="entry name" value="YACP-LIKE NYN DOMAIN PROTEIN"/>
    <property type="match status" value="1"/>
</dbReference>
<dbReference type="EMBL" id="CP014873">
    <property type="protein sequence ID" value="ANK62461.1"/>
    <property type="molecule type" value="Genomic_DNA"/>
</dbReference>
<reference evidence="1 2" key="1">
    <citation type="submission" date="2016-03" db="EMBL/GenBank/DDBJ databases">
        <title>Pediococcus and Lactobacillus from brewery environment - whole genome sequencing and assembly.</title>
        <authorList>
            <person name="Behr J."/>
            <person name="Geissler A.J."/>
            <person name="Vogel R.F."/>
        </authorList>
    </citation>
    <scope>NUCLEOTIDE SEQUENCE [LARGE SCALE GENOMIC DNA]</scope>
    <source>
        <strain evidence="1 2">TMW 1.1989</strain>
    </source>
</reference>
<dbReference type="Proteomes" id="UP000078582">
    <property type="component" value="Chromosome"/>
</dbReference>
<dbReference type="AlphaFoldDB" id="A0A192H3C5"/>
<evidence type="ECO:0000313" key="2">
    <source>
        <dbReference type="Proteomes" id="UP000078582"/>
    </source>
</evidence>
<dbReference type="STRING" id="375175.AYR53_06575"/>
<proteinExistence type="predicted"/>
<accession>A0A192H3C5</accession>
<dbReference type="RefSeq" id="WP_068223020.1">
    <property type="nucleotide sequence ID" value="NZ_CP014623.1"/>
</dbReference>
<dbReference type="GeneID" id="42981915"/>
<dbReference type="OrthoDB" id="9792160at2"/>
<dbReference type="InterPro" id="IPR010298">
    <property type="entry name" value="YacP-like"/>
</dbReference>
<keyword evidence="2" id="KW-1185">Reference proteome</keyword>
<evidence type="ECO:0000313" key="1">
    <source>
        <dbReference type="EMBL" id="ANK62461.1"/>
    </source>
</evidence>
<keyword evidence="1" id="KW-0238">DNA-binding</keyword>
<dbReference type="CDD" id="cd10912">
    <property type="entry name" value="PIN_YacP-like"/>
    <property type="match status" value="1"/>
</dbReference>
<sequence>MMHEILIVDGYNVIGNWPELAKLKQDDHLADARDQLLAQLAEYRKYEEARIIIVFDAMYVRGITQRYDQYNLEIVWTKEDQTADSYIEKIAGELNNRLTQVTVVTSDQAEQWTVFSRGAIRISSPEFKKVIQQTKSAILRDAQHYQDVALRRRSPWNNQQLFRLEKLRDKLSDHKAE</sequence>
<gene>
    <name evidence="1" type="ORF">AYR53_06575</name>
</gene>
<dbReference type="KEGG" id="lbt:AYR52_01660"/>
<dbReference type="Pfam" id="PF05991">
    <property type="entry name" value="NYN_YacP"/>
    <property type="match status" value="1"/>
</dbReference>
<name>A0A192H3C5_9LACO</name>
<organism evidence="1 2">
    <name type="scientific">Loigolactobacillus backii</name>
    <dbReference type="NCBI Taxonomy" id="375175"/>
    <lineage>
        <taxon>Bacteria</taxon>
        <taxon>Bacillati</taxon>
        <taxon>Bacillota</taxon>
        <taxon>Bacilli</taxon>
        <taxon>Lactobacillales</taxon>
        <taxon>Lactobacillaceae</taxon>
        <taxon>Loigolactobacillus</taxon>
    </lineage>
</organism>
<dbReference type="GO" id="GO:0003677">
    <property type="term" value="F:DNA binding"/>
    <property type="evidence" value="ECO:0007669"/>
    <property type="project" value="UniProtKB-KW"/>
</dbReference>
<dbReference type="PANTHER" id="PTHR34547:SF1">
    <property type="entry name" value="YACP-LIKE NYN DOMAIN PROTEIN"/>
    <property type="match status" value="1"/>
</dbReference>
<protein>
    <submittedName>
        <fullName evidence="1">DNA-binding protein</fullName>
    </submittedName>
</protein>